<evidence type="ECO:0000256" key="1">
    <source>
        <dbReference type="ARBA" id="ARBA00022741"/>
    </source>
</evidence>
<protein>
    <recommendedName>
        <fullName evidence="5">Small GTP-binding protein</fullName>
    </recommendedName>
</protein>
<dbReference type="InterPro" id="IPR005225">
    <property type="entry name" value="Small_GTP-bd"/>
</dbReference>
<dbReference type="SMART" id="SM00174">
    <property type="entry name" value="RHO"/>
    <property type="match status" value="1"/>
</dbReference>
<gene>
    <name evidence="3" type="ORF">M9Y10_029299</name>
</gene>
<dbReference type="SMART" id="SM00173">
    <property type="entry name" value="RAS"/>
    <property type="match status" value="1"/>
</dbReference>
<evidence type="ECO:0000313" key="4">
    <source>
        <dbReference type="Proteomes" id="UP001470230"/>
    </source>
</evidence>
<dbReference type="InterPro" id="IPR027417">
    <property type="entry name" value="P-loop_NTPase"/>
</dbReference>
<dbReference type="SMART" id="SM00176">
    <property type="entry name" value="RAN"/>
    <property type="match status" value="1"/>
</dbReference>
<comment type="caution">
    <text evidence="3">The sequence shown here is derived from an EMBL/GenBank/DDBJ whole genome shotgun (WGS) entry which is preliminary data.</text>
</comment>
<dbReference type="EMBL" id="JAPFFF010000004">
    <property type="protein sequence ID" value="KAK8892077.1"/>
    <property type="molecule type" value="Genomic_DNA"/>
</dbReference>
<dbReference type="PRINTS" id="PR00449">
    <property type="entry name" value="RASTRNSFRMNG"/>
</dbReference>
<keyword evidence="4" id="KW-1185">Reference proteome</keyword>
<sequence length="186" mass="20550">MNRIPRVVVLGSTAVGKTSIINRIIEGTFDPTTPPTTGAGYFVYKPSNYGGKEIQIWDTAGMERYRSMNQVYYRDALGAILMFNLTDLDSFNDLDSWLTDLLNATKKKPFIILVGNKSDLQDKIVVSKAQILTFCENYSGIPYFETSALNGEGVQTMIDALVAGLPKTYDMASSPTEENPSSFKCC</sequence>
<evidence type="ECO:0000313" key="3">
    <source>
        <dbReference type="EMBL" id="KAK8892077.1"/>
    </source>
</evidence>
<evidence type="ECO:0008006" key="5">
    <source>
        <dbReference type="Google" id="ProtNLM"/>
    </source>
</evidence>
<dbReference type="Pfam" id="PF00071">
    <property type="entry name" value="Ras"/>
    <property type="match status" value="1"/>
</dbReference>
<dbReference type="Gene3D" id="3.40.50.300">
    <property type="entry name" value="P-loop containing nucleotide triphosphate hydrolases"/>
    <property type="match status" value="1"/>
</dbReference>
<accession>A0ABR2KMD6</accession>
<dbReference type="NCBIfam" id="TIGR00231">
    <property type="entry name" value="small_GTP"/>
    <property type="match status" value="1"/>
</dbReference>
<dbReference type="SUPFAM" id="SSF52540">
    <property type="entry name" value="P-loop containing nucleoside triphosphate hydrolases"/>
    <property type="match status" value="1"/>
</dbReference>
<organism evidence="3 4">
    <name type="scientific">Tritrichomonas musculus</name>
    <dbReference type="NCBI Taxonomy" id="1915356"/>
    <lineage>
        <taxon>Eukaryota</taxon>
        <taxon>Metamonada</taxon>
        <taxon>Parabasalia</taxon>
        <taxon>Tritrichomonadida</taxon>
        <taxon>Tritrichomonadidae</taxon>
        <taxon>Tritrichomonas</taxon>
    </lineage>
</organism>
<name>A0ABR2KMD6_9EUKA</name>
<dbReference type="PANTHER" id="PTHR47977">
    <property type="entry name" value="RAS-RELATED PROTEIN RAB"/>
    <property type="match status" value="1"/>
</dbReference>
<dbReference type="PROSITE" id="PS51419">
    <property type="entry name" value="RAB"/>
    <property type="match status" value="1"/>
</dbReference>
<proteinExistence type="predicted"/>
<dbReference type="InterPro" id="IPR001806">
    <property type="entry name" value="Small_GTPase"/>
</dbReference>
<reference evidence="3 4" key="1">
    <citation type="submission" date="2024-04" db="EMBL/GenBank/DDBJ databases">
        <title>Tritrichomonas musculus Genome.</title>
        <authorList>
            <person name="Alves-Ferreira E."/>
            <person name="Grigg M."/>
            <person name="Lorenzi H."/>
            <person name="Galac M."/>
        </authorList>
    </citation>
    <scope>NUCLEOTIDE SEQUENCE [LARGE SCALE GENOMIC DNA]</scope>
    <source>
        <strain evidence="3 4">EAF2021</strain>
    </source>
</reference>
<evidence type="ECO:0000256" key="2">
    <source>
        <dbReference type="ARBA" id="ARBA00023134"/>
    </source>
</evidence>
<keyword evidence="1" id="KW-0547">Nucleotide-binding</keyword>
<dbReference type="SMART" id="SM00175">
    <property type="entry name" value="RAB"/>
    <property type="match status" value="1"/>
</dbReference>
<dbReference type="CDD" id="cd00154">
    <property type="entry name" value="Rab"/>
    <property type="match status" value="1"/>
</dbReference>
<dbReference type="InterPro" id="IPR050227">
    <property type="entry name" value="Rab"/>
</dbReference>
<dbReference type="Proteomes" id="UP001470230">
    <property type="component" value="Unassembled WGS sequence"/>
</dbReference>
<dbReference type="PROSITE" id="PS51421">
    <property type="entry name" value="RAS"/>
    <property type="match status" value="1"/>
</dbReference>
<keyword evidence="2" id="KW-0342">GTP-binding</keyword>